<dbReference type="InterPro" id="IPR036388">
    <property type="entry name" value="WH-like_DNA-bd_sf"/>
</dbReference>
<keyword evidence="3" id="KW-0119">Carbohydrate metabolism</keyword>
<comment type="similarity">
    <text evidence="2">Belongs to the ROK (NagC/XylR) family.</text>
</comment>
<evidence type="ECO:0000256" key="3">
    <source>
        <dbReference type="ARBA" id="ARBA00022629"/>
    </source>
</evidence>
<evidence type="ECO:0000256" key="1">
    <source>
        <dbReference type="ARBA" id="ARBA00002486"/>
    </source>
</evidence>
<dbReference type="Pfam" id="PF00480">
    <property type="entry name" value="ROK"/>
    <property type="match status" value="1"/>
</dbReference>
<dbReference type="KEGG" id="bpro:PMF13cell1_05433"/>
<evidence type="ECO:0000256" key="2">
    <source>
        <dbReference type="ARBA" id="ARBA00006479"/>
    </source>
</evidence>
<name>A0A4P6M4Z4_9FIRM</name>
<dbReference type="RefSeq" id="WP_130182769.1">
    <property type="nucleotide sequence ID" value="NZ_CP035945.1"/>
</dbReference>
<dbReference type="SUPFAM" id="SSF53067">
    <property type="entry name" value="Actin-like ATPase domain"/>
    <property type="match status" value="1"/>
</dbReference>
<evidence type="ECO:0000313" key="5">
    <source>
        <dbReference type="Proteomes" id="UP000289794"/>
    </source>
</evidence>
<dbReference type="CDD" id="cd00090">
    <property type="entry name" value="HTH_ARSR"/>
    <property type="match status" value="1"/>
</dbReference>
<organism evidence="4 5">
    <name type="scientific">Blautia producta</name>
    <dbReference type="NCBI Taxonomy" id="33035"/>
    <lineage>
        <taxon>Bacteria</taxon>
        <taxon>Bacillati</taxon>
        <taxon>Bacillota</taxon>
        <taxon>Clostridia</taxon>
        <taxon>Lachnospirales</taxon>
        <taxon>Lachnospiraceae</taxon>
        <taxon>Blautia</taxon>
    </lineage>
</organism>
<accession>A0A4P6M4Z4</accession>
<dbReference type="AlphaFoldDB" id="A0A4P6M4Z4"/>
<dbReference type="Gene3D" id="3.30.420.40">
    <property type="match status" value="2"/>
</dbReference>
<sequence length="400" mass="43883">MGTTKNMQFLRTSNRAAIIKALALGEASNRVELSSHLGLSKMAISGLINDLVADGYVEDRKYSPFRDSTWYTGDASGRKPSALSIVPRRINAIGILLKRYEVHCMIAEIQGNILYHDFCPLPMDADNVSLSEILVSLVEKALHSHGDCFIAGIGIASIGPLDITQKRILYPPNFCSIGNLYIGELLEERFRLPVYLDNDMNASAIAEQFYGVGKTADTLAYVGFGSGVGAGIIIHGKLLHGSAGFAGEIGHISINPQGPQCSCGQKGCIETYTSVSRLLDDMGADSVTNLRQMIQDDKLDEKRQKRLRECRYALKTLLITIANLYDPEVIIFGEIPPTLAPVYLDEMETYMNTNMFHHGFQNIRLYPSSFGENAPLIGSASLIFKGIFDGKIPLPDRIAK</sequence>
<protein>
    <submittedName>
        <fullName evidence="4">N-acetylglucosamine repressor</fullName>
    </submittedName>
</protein>
<reference evidence="4 5" key="1">
    <citation type="submission" date="2019-01" db="EMBL/GenBank/DDBJ databases">
        <title>PMF-metabolizing Aryl O-demethylase.</title>
        <authorList>
            <person name="Kim M."/>
        </authorList>
    </citation>
    <scope>NUCLEOTIDE SEQUENCE [LARGE SCALE GENOMIC DNA]</scope>
    <source>
        <strain evidence="4 5">PMF1</strain>
    </source>
</reference>
<proteinExistence type="inferred from homology"/>
<dbReference type="Proteomes" id="UP000289794">
    <property type="component" value="Chromosome"/>
</dbReference>
<dbReference type="InterPro" id="IPR036390">
    <property type="entry name" value="WH_DNA-bd_sf"/>
</dbReference>
<dbReference type="PANTHER" id="PTHR18964:SF149">
    <property type="entry name" value="BIFUNCTIONAL UDP-N-ACETYLGLUCOSAMINE 2-EPIMERASE_N-ACETYLMANNOSAMINE KINASE"/>
    <property type="match status" value="1"/>
</dbReference>
<dbReference type="InterPro" id="IPR000600">
    <property type="entry name" value="ROK"/>
</dbReference>
<dbReference type="SUPFAM" id="SSF46785">
    <property type="entry name" value="Winged helix' DNA-binding domain"/>
    <property type="match status" value="1"/>
</dbReference>
<comment type="function">
    <text evidence="1">Transcriptional repressor of xylose-utilizing enzymes.</text>
</comment>
<dbReference type="Gene3D" id="1.10.10.10">
    <property type="entry name" value="Winged helix-like DNA-binding domain superfamily/Winged helix DNA-binding domain"/>
    <property type="match status" value="1"/>
</dbReference>
<evidence type="ECO:0000313" key="4">
    <source>
        <dbReference type="EMBL" id="QBE99839.1"/>
    </source>
</evidence>
<dbReference type="InterPro" id="IPR011991">
    <property type="entry name" value="ArsR-like_HTH"/>
</dbReference>
<keyword evidence="3" id="KW-0859">Xylose metabolism</keyword>
<dbReference type="PANTHER" id="PTHR18964">
    <property type="entry name" value="ROK (REPRESSOR, ORF, KINASE) FAMILY"/>
    <property type="match status" value="1"/>
</dbReference>
<dbReference type="EMBL" id="CP035945">
    <property type="protein sequence ID" value="QBE99839.1"/>
    <property type="molecule type" value="Genomic_DNA"/>
</dbReference>
<dbReference type="InterPro" id="IPR043129">
    <property type="entry name" value="ATPase_NBD"/>
</dbReference>
<dbReference type="GO" id="GO:0042732">
    <property type="term" value="P:D-xylose metabolic process"/>
    <property type="evidence" value="ECO:0007669"/>
    <property type="project" value="UniProtKB-KW"/>
</dbReference>
<gene>
    <name evidence="4" type="primary">nagC_9</name>
    <name evidence="4" type="ORF">PMF13cell1_05433</name>
</gene>